<reference evidence="2 3" key="1">
    <citation type="submission" date="2019-10" db="EMBL/GenBank/DDBJ databases">
        <title>Complete genome sequence of Variovorax paradoxus 5C-2.</title>
        <authorList>
            <person name="Gogoleva N.E."/>
            <person name="Balkin A.S."/>
        </authorList>
    </citation>
    <scope>NUCLEOTIDE SEQUENCE [LARGE SCALE GENOMIC DNA]</scope>
    <source>
        <strain evidence="2 3">5C-2</strain>
    </source>
</reference>
<sequence length="280" mass="30599">MNLIDKHAPGWIDALFADDGPLAAGTEGFRYALIDCAFAPQCHQLLKSHLGSGSCRSLYENMPGASDEAIRHSPVLLNIDAVERPLLDRVLQLTNGLPMLSFIRSVEPLESLFERLSPWCIVNADGQYFVLRFPDTRRLPDVLAALSPLQQMAFCGPGTTWHFRRRDASWSTFLAPGKTAASMSLPPCAPVLDGDQCAALIAGSEADEMVANLLQLSPAYEAKHSPSALHALATCGLAAANAMQFDTVAQRMRLCEVFWQQPELSRSVRPDHEALRALMA</sequence>
<protein>
    <submittedName>
        <fullName evidence="2">DUF4123 domain-containing protein</fullName>
    </submittedName>
</protein>
<name>A0A5Q0MAJ2_VARPD</name>
<evidence type="ECO:0000259" key="1">
    <source>
        <dbReference type="Pfam" id="PF13503"/>
    </source>
</evidence>
<evidence type="ECO:0000313" key="3">
    <source>
        <dbReference type="Proteomes" id="UP000326780"/>
    </source>
</evidence>
<dbReference type="EMBL" id="CP045644">
    <property type="protein sequence ID" value="QFZ86403.1"/>
    <property type="molecule type" value="Genomic_DNA"/>
</dbReference>
<dbReference type="RefSeq" id="WP_153284898.1">
    <property type="nucleotide sequence ID" value="NZ_CP045644.1"/>
</dbReference>
<feature type="domain" description="DUF4123" evidence="1">
    <location>
        <begin position="31"/>
        <end position="151"/>
    </location>
</feature>
<dbReference type="Proteomes" id="UP000326780">
    <property type="component" value="Chromosome"/>
</dbReference>
<gene>
    <name evidence="2" type="ORF">GFK26_28365</name>
</gene>
<dbReference type="Pfam" id="PF13503">
    <property type="entry name" value="DUF4123"/>
    <property type="match status" value="1"/>
</dbReference>
<organism evidence="2 3">
    <name type="scientific">Variovorax paradoxus</name>
    <dbReference type="NCBI Taxonomy" id="34073"/>
    <lineage>
        <taxon>Bacteria</taxon>
        <taxon>Pseudomonadati</taxon>
        <taxon>Pseudomonadota</taxon>
        <taxon>Betaproteobacteria</taxon>
        <taxon>Burkholderiales</taxon>
        <taxon>Comamonadaceae</taxon>
        <taxon>Variovorax</taxon>
    </lineage>
</organism>
<evidence type="ECO:0000313" key="2">
    <source>
        <dbReference type="EMBL" id="QFZ86403.1"/>
    </source>
</evidence>
<proteinExistence type="predicted"/>
<dbReference type="InterPro" id="IPR025391">
    <property type="entry name" value="DUF4123"/>
</dbReference>
<dbReference type="AlphaFoldDB" id="A0A5Q0MAJ2"/>
<accession>A0A5Q0MAJ2</accession>